<feature type="transmembrane region" description="Helical" evidence="5">
    <location>
        <begin position="71"/>
        <end position="89"/>
    </location>
</feature>
<evidence type="ECO:0000256" key="1">
    <source>
        <dbReference type="ARBA" id="ARBA00004141"/>
    </source>
</evidence>
<dbReference type="EMBL" id="AAVT01000004">
    <property type="protein sequence ID" value="EAW31263.1"/>
    <property type="molecule type" value="Genomic_DNA"/>
</dbReference>
<feature type="transmembrane region" description="Helical" evidence="5">
    <location>
        <begin position="225"/>
        <end position="246"/>
    </location>
</feature>
<dbReference type="PANTHER" id="PTHR11040">
    <property type="entry name" value="ZINC/IRON TRANSPORTER"/>
    <property type="match status" value="1"/>
</dbReference>
<dbReference type="InterPro" id="IPR003689">
    <property type="entry name" value="ZIP"/>
</dbReference>
<dbReference type="PANTHER" id="PTHR11040:SF44">
    <property type="entry name" value="PROTEIN ZNTC-RELATED"/>
    <property type="match status" value="1"/>
</dbReference>
<sequence length="296" mass="31860">MSTYALLTIYSLAIILVSLLGGWLPSRIRMTHTGTQVMMSFVAGLMLGVACYHLLPHAIMTLPGESRVDEAVWWMMMGLLLMFVLLRAFHFHQHSPIEQDSSDCESEHGHGHDHDHGPSGVSAFSWTGVALGLALHTLIDGIALGAAMQAGALDNAPLGLVGLGVFAAIFLHKPLDSMSITSLMIAGGWNARSRLLVNLAFSVMCPLGALLFFAGIEYIPVDANWLVGITLAFSAGVFICISLSDLLPEVQFHSHDRARLTIALLAGVIAAYGVGLMEPEHDDFSHSTAVESHDRH</sequence>
<feature type="transmembrane region" description="Helical" evidence="5">
    <location>
        <begin position="258"/>
        <end position="277"/>
    </location>
</feature>
<organism evidence="6 7">
    <name type="scientific">marine gamma proteobacterium HTCC2143</name>
    <dbReference type="NCBI Taxonomy" id="247633"/>
    <lineage>
        <taxon>Bacteria</taxon>
        <taxon>Pseudomonadati</taxon>
        <taxon>Pseudomonadota</taxon>
        <taxon>Gammaproteobacteria</taxon>
        <taxon>Cellvibrionales</taxon>
        <taxon>Spongiibacteraceae</taxon>
        <taxon>BD1-7 clade</taxon>
    </lineage>
</organism>
<feature type="transmembrane region" description="Helical" evidence="5">
    <location>
        <begin position="156"/>
        <end position="175"/>
    </location>
</feature>
<comment type="caution">
    <text evidence="6">The sequence shown here is derived from an EMBL/GenBank/DDBJ whole genome shotgun (WGS) entry which is preliminary data.</text>
</comment>
<dbReference type="GO" id="GO:0005385">
    <property type="term" value="F:zinc ion transmembrane transporter activity"/>
    <property type="evidence" value="ECO:0007669"/>
    <property type="project" value="TreeGrafter"/>
</dbReference>
<accession>A0YDG0</accession>
<dbReference type="AlphaFoldDB" id="A0YDG0"/>
<reference evidence="6 7" key="1">
    <citation type="journal article" date="2010" name="J. Bacteriol.">
        <title>Genome sequence of the oligotrophic marine Gammaproteobacterium HTCC2143, isolated from the Oregon Coast.</title>
        <authorList>
            <person name="Oh H.M."/>
            <person name="Kang I."/>
            <person name="Ferriera S."/>
            <person name="Giovannoni S.J."/>
            <person name="Cho J.C."/>
        </authorList>
    </citation>
    <scope>NUCLEOTIDE SEQUENCE [LARGE SCALE GENOMIC DNA]</scope>
    <source>
        <strain evidence="6 7">HTCC2143</strain>
    </source>
</reference>
<name>A0YDG0_9GAMM</name>
<protein>
    <recommendedName>
        <fullName evidence="8">Iron permease</fullName>
    </recommendedName>
</protein>
<dbReference type="OrthoDB" id="5739025at2"/>
<keyword evidence="7" id="KW-1185">Reference proteome</keyword>
<feature type="transmembrane region" description="Helical" evidence="5">
    <location>
        <begin position="195"/>
        <end position="219"/>
    </location>
</feature>
<keyword evidence="4 5" id="KW-0472">Membrane</keyword>
<gene>
    <name evidence="6" type="ORF">GP2143_04043</name>
</gene>
<evidence type="ECO:0008006" key="8">
    <source>
        <dbReference type="Google" id="ProtNLM"/>
    </source>
</evidence>
<dbReference type="GO" id="GO:0016020">
    <property type="term" value="C:membrane"/>
    <property type="evidence" value="ECO:0007669"/>
    <property type="project" value="UniProtKB-SubCell"/>
</dbReference>
<evidence type="ECO:0000256" key="4">
    <source>
        <dbReference type="ARBA" id="ARBA00023136"/>
    </source>
</evidence>
<feature type="transmembrane region" description="Helical" evidence="5">
    <location>
        <begin position="37"/>
        <end position="59"/>
    </location>
</feature>
<comment type="subcellular location">
    <subcellularLocation>
        <location evidence="1">Membrane</location>
        <topology evidence="1">Multi-pass membrane protein</topology>
    </subcellularLocation>
</comment>
<proteinExistence type="predicted"/>
<dbReference type="Proteomes" id="UP000004931">
    <property type="component" value="Unassembled WGS sequence"/>
</dbReference>
<dbReference type="eggNOG" id="COG0428">
    <property type="taxonomic scope" value="Bacteria"/>
</dbReference>
<dbReference type="STRING" id="247633.GP2143_04043"/>
<dbReference type="Pfam" id="PF02535">
    <property type="entry name" value="Zip"/>
    <property type="match status" value="1"/>
</dbReference>
<evidence type="ECO:0000256" key="2">
    <source>
        <dbReference type="ARBA" id="ARBA00022692"/>
    </source>
</evidence>
<evidence type="ECO:0000313" key="7">
    <source>
        <dbReference type="Proteomes" id="UP000004931"/>
    </source>
</evidence>
<evidence type="ECO:0000256" key="5">
    <source>
        <dbReference type="SAM" id="Phobius"/>
    </source>
</evidence>
<evidence type="ECO:0000256" key="3">
    <source>
        <dbReference type="ARBA" id="ARBA00022989"/>
    </source>
</evidence>
<feature type="transmembrane region" description="Helical" evidence="5">
    <location>
        <begin position="129"/>
        <end position="150"/>
    </location>
</feature>
<keyword evidence="3 5" id="KW-1133">Transmembrane helix</keyword>
<evidence type="ECO:0000313" key="6">
    <source>
        <dbReference type="EMBL" id="EAW31263.1"/>
    </source>
</evidence>
<feature type="transmembrane region" description="Helical" evidence="5">
    <location>
        <begin position="6"/>
        <end position="25"/>
    </location>
</feature>
<keyword evidence="2 5" id="KW-0812">Transmembrane</keyword>